<evidence type="ECO:0000313" key="1">
    <source>
        <dbReference type="EMBL" id="KCW53738.1"/>
    </source>
</evidence>
<reference evidence="1" key="1">
    <citation type="submission" date="2013-07" db="EMBL/GenBank/DDBJ databases">
        <title>The genome of Eucalyptus grandis.</title>
        <authorList>
            <person name="Schmutz J."/>
            <person name="Hayes R."/>
            <person name="Myburg A."/>
            <person name="Tuskan G."/>
            <person name="Grattapaglia D."/>
            <person name="Rokhsar D.S."/>
        </authorList>
    </citation>
    <scope>NUCLEOTIDE SEQUENCE</scope>
    <source>
        <tissue evidence="1">Leaf extractions</tissue>
    </source>
</reference>
<proteinExistence type="predicted"/>
<dbReference type="Gramene" id="KCW53738">
    <property type="protein sequence ID" value="KCW53738"/>
    <property type="gene ID" value="EUGRSUZ_J02993"/>
</dbReference>
<accession>A0A059AIS0</accession>
<organism evidence="1">
    <name type="scientific">Eucalyptus grandis</name>
    <name type="common">Flooded gum</name>
    <dbReference type="NCBI Taxonomy" id="71139"/>
    <lineage>
        <taxon>Eukaryota</taxon>
        <taxon>Viridiplantae</taxon>
        <taxon>Streptophyta</taxon>
        <taxon>Embryophyta</taxon>
        <taxon>Tracheophyta</taxon>
        <taxon>Spermatophyta</taxon>
        <taxon>Magnoliopsida</taxon>
        <taxon>eudicotyledons</taxon>
        <taxon>Gunneridae</taxon>
        <taxon>Pentapetalae</taxon>
        <taxon>rosids</taxon>
        <taxon>malvids</taxon>
        <taxon>Myrtales</taxon>
        <taxon>Myrtaceae</taxon>
        <taxon>Myrtoideae</taxon>
        <taxon>Eucalypteae</taxon>
        <taxon>Eucalyptus</taxon>
    </lineage>
</organism>
<dbReference type="EMBL" id="KK198762">
    <property type="protein sequence ID" value="KCW53738.1"/>
    <property type="molecule type" value="Genomic_DNA"/>
</dbReference>
<sequence>MQAHSLMQQMQVPNGGFSMRFPSCCYRIPSFCFLQVNQSGKWSIRCGTDDFPGLDALLAFLIGMEAAGFNQFSR</sequence>
<name>A0A059AIS0_EUCGR</name>
<protein>
    <submittedName>
        <fullName evidence="1">Uncharacterized protein</fullName>
    </submittedName>
</protein>
<dbReference type="InParanoid" id="A0A059AIS0"/>
<dbReference type="AlphaFoldDB" id="A0A059AIS0"/>
<gene>
    <name evidence="1" type="ORF">EUGRSUZ_J02993</name>
</gene>